<dbReference type="OrthoDB" id="5514845at2"/>
<name>A0A370FEC0_9BURK</name>
<dbReference type="SUPFAM" id="SSF50249">
    <property type="entry name" value="Nucleic acid-binding proteins"/>
    <property type="match status" value="1"/>
</dbReference>
<dbReference type="AlphaFoldDB" id="A0A370FEC0"/>
<keyword evidence="4" id="KW-1185">Reference proteome</keyword>
<dbReference type="InterPro" id="IPR052513">
    <property type="entry name" value="Thioester_dehydratase-like"/>
</dbReference>
<protein>
    <recommendedName>
        <fullName evidence="5">DNA-binding protein</fullName>
    </recommendedName>
</protein>
<feature type="domain" description="ChsH2 C-terminal OB-fold" evidence="1">
    <location>
        <begin position="65"/>
        <end position="128"/>
    </location>
</feature>
<organism evidence="3 4">
    <name type="scientific">Pseudacidovorax intermedius</name>
    <dbReference type="NCBI Taxonomy" id="433924"/>
    <lineage>
        <taxon>Bacteria</taxon>
        <taxon>Pseudomonadati</taxon>
        <taxon>Pseudomonadota</taxon>
        <taxon>Betaproteobacteria</taxon>
        <taxon>Burkholderiales</taxon>
        <taxon>Comamonadaceae</taxon>
        <taxon>Pseudacidovorax</taxon>
    </lineage>
</organism>
<dbReference type="InterPro" id="IPR022002">
    <property type="entry name" value="ChsH2_Znr"/>
</dbReference>
<evidence type="ECO:0008006" key="5">
    <source>
        <dbReference type="Google" id="ProtNLM"/>
    </source>
</evidence>
<dbReference type="Proteomes" id="UP000255265">
    <property type="component" value="Unassembled WGS sequence"/>
</dbReference>
<gene>
    <name evidence="3" type="ORF">DFR41_105291</name>
</gene>
<evidence type="ECO:0000259" key="1">
    <source>
        <dbReference type="Pfam" id="PF01796"/>
    </source>
</evidence>
<dbReference type="InterPro" id="IPR002878">
    <property type="entry name" value="ChsH2_C"/>
</dbReference>
<dbReference type="InterPro" id="IPR012340">
    <property type="entry name" value="NA-bd_OB-fold"/>
</dbReference>
<proteinExistence type="predicted"/>
<accession>A0A370FEC0</accession>
<evidence type="ECO:0000313" key="3">
    <source>
        <dbReference type="EMBL" id="RDI24376.1"/>
    </source>
</evidence>
<dbReference type="Pfam" id="PF12172">
    <property type="entry name" value="zf-ChsH2"/>
    <property type="match status" value="1"/>
</dbReference>
<comment type="caution">
    <text evidence="3">The sequence shown here is derived from an EMBL/GenBank/DDBJ whole genome shotgun (WGS) entry which is preliminary data.</text>
</comment>
<sequence length="143" mass="15983">MTPPLPQLPVAEDRAYPPRESEFTTTFWQALREGRWMSTRCNACERQTFPPKPVCPHCWSTDVAWTPLGRTGTLYSWTRIHAAPAVFAAEAPYACGIVDLDDGLRLACRLVEDPQRPLAIGQAVEMVVLQYRDGPLFAARPLG</sequence>
<feature type="domain" description="ChsH2 rubredoxin-like zinc ribbon" evidence="2">
    <location>
        <begin position="28"/>
        <end position="63"/>
    </location>
</feature>
<dbReference type="EMBL" id="QQAV01000005">
    <property type="protein sequence ID" value="RDI24376.1"/>
    <property type="molecule type" value="Genomic_DNA"/>
</dbReference>
<dbReference type="RefSeq" id="WP_017757146.1">
    <property type="nucleotide sequence ID" value="NZ_QQAV01000005.1"/>
</dbReference>
<dbReference type="PANTHER" id="PTHR34075:SF5">
    <property type="entry name" value="BLR3430 PROTEIN"/>
    <property type="match status" value="1"/>
</dbReference>
<evidence type="ECO:0000313" key="4">
    <source>
        <dbReference type="Proteomes" id="UP000255265"/>
    </source>
</evidence>
<dbReference type="PANTHER" id="PTHR34075">
    <property type="entry name" value="BLR3430 PROTEIN"/>
    <property type="match status" value="1"/>
</dbReference>
<dbReference type="Pfam" id="PF01796">
    <property type="entry name" value="OB_ChsH2_C"/>
    <property type="match status" value="1"/>
</dbReference>
<dbReference type="Gene3D" id="6.10.30.10">
    <property type="match status" value="1"/>
</dbReference>
<reference evidence="3 4" key="1">
    <citation type="submission" date="2018-07" db="EMBL/GenBank/DDBJ databases">
        <title>Genomic Encyclopedia of Type Strains, Phase IV (KMG-IV): sequencing the most valuable type-strain genomes for metagenomic binning, comparative biology and taxonomic classification.</title>
        <authorList>
            <person name="Goeker M."/>
        </authorList>
    </citation>
    <scope>NUCLEOTIDE SEQUENCE [LARGE SCALE GENOMIC DNA]</scope>
    <source>
        <strain evidence="3 4">DSM 21352</strain>
    </source>
</reference>
<evidence type="ECO:0000259" key="2">
    <source>
        <dbReference type="Pfam" id="PF12172"/>
    </source>
</evidence>